<dbReference type="AlphaFoldDB" id="A0A0K8TKL7"/>
<sequence length="647" mass="69240">TSLNQSPKTSPTPTSKTPSTPSPKTSPTPTSKAPSTPTPKTSPTFKFETSLNQSPKTSPTPTSKTPSTPSPKTSPTPNSKNSSTPSPETSSTSKFEMSSNASSTTAPTPISKTPSTPRPKTSPTPNSKDSSTPSPDTFSTSKFEMSSNASSKTAPTLVSKTPSTPNPKTPITPISKASSTPTPETSPTFKFETSLTPSPKTSPTLISKTPSTPNPKTSPTPISKASPTPSPETYSTFKFEMSSNASPKTSPTLVSKASAAIEPMEQTTIQPKKVEPASQVTKSSPVAEKTPKQTSDSRKINNHGLNNTNNTNLMKDLCTLFIKAESVRQPESPPYQSQRASISEAKLANAKSKIPIMKNDKKPSENENNFFEDKSDVSQNKAIVESTIAVKLKPVVQKQKSDNDIKFNLDPSKSSGEIEVEPRSIDRQQPDHVLLHLPEQSKEPQETVPGQPQSNAVELAPLQRPVVKTKPIIPVPPKPKLSPVKINSPPLTPTKHSPPESPKTPTSAIILEASGPANVNSPKSNEESKQKSTKKEPPAVPAKPVLSDKKSPERAIAQDPPKAEKPAPPVRSPTTQKTTQIPKLSPNSEIRFKLQAYDGTELDSDVITGDKPNVRNLSRIPAKVPLIDENGNESKSLPRLINFVPKT</sequence>
<feature type="compositionally biased region" description="Polar residues" evidence="1">
    <location>
        <begin position="144"/>
        <end position="158"/>
    </location>
</feature>
<feature type="compositionally biased region" description="Polar residues" evidence="1">
    <location>
        <begin position="572"/>
        <end position="588"/>
    </location>
</feature>
<name>A0A0K8TKL7_TABBR</name>
<evidence type="ECO:0000256" key="1">
    <source>
        <dbReference type="SAM" id="MobiDB-lite"/>
    </source>
</evidence>
<feature type="region of interest" description="Disordered" evidence="1">
    <location>
        <begin position="397"/>
        <end position="588"/>
    </location>
</feature>
<dbReference type="EMBL" id="GDAI01002930">
    <property type="protein sequence ID" value="JAI14673.1"/>
    <property type="molecule type" value="mRNA"/>
</dbReference>
<feature type="region of interest" description="Disordered" evidence="1">
    <location>
        <begin position="1"/>
        <end position="311"/>
    </location>
</feature>
<feature type="non-terminal residue" evidence="2">
    <location>
        <position position="1"/>
    </location>
</feature>
<feature type="non-terminal residue" evidence="2">
    <location>
        <position position="647"/>
    </location>
</feature>
<feature type="compositionally biased region" description="Low complexity" evidence="1">
    <location>
        <begin position="75"/>
        <end position="115"/>
    </location>
</feature>
<proteinExistence type="evidence at transcript level"/>
<feature type="compositionally biased region" description="Low complexity" evidence="1">
    <location>
        <begin position="302"/>
        <end position="311"/>
    </location>
</feature>
<feature type="compositionally biased region" description="Basic and acidic residues" evidence="1">
    <location>
        <begin position="289"/>
        <end position="299"/>
    </location>
</feature>
<feature type="compositionally biased region" description="Basic and acidic residues" evidence="1">
    <location>
        <begin position="420"/>
        <end position="445"/>
    </location>
</feature>
<feature type="region of interest" description="Disordered" evidence="1">
    <location>
        <begin position="327"/>
        <end position="377"/>
    </location>
</feature>
<feature type="compositionally biased region" description="Basic and acidic residues" evidence="1">
    <location>
        <begin position="358"/>
        <end position="376"/>
    </location>
</feature>
<protein>
    <submittedName>
        <fullName evidence="2">Putative chloride transporter chloride channel clc family protein</fullName>
    </submittedName>
</protein>
<feature type="compositionally biased region" description="Low complexity" evidence="1">
    <location>
        <begin position="171"/>
        <end position="211"/>
    </location>
</feature>
<feature type="compositionally biased region" description="Low complexity" evidence="1">
    <location>
        <begin position="123"/>
        <end position="143"/>
    </location>
</feature>
<feature type="compositionally biased region" description="Low complexity" evidence="1">
    <location>
        <begin position="27"/>
        <end position="44"/>
    </location>
</feature>
<feature type="compositionally biased region" description="Polar residues" evidence="1">
    <location>
        <begin position="225"/>
        <end position="255"/>
    </location>
</feature>
<feature type="compositionally biased region" description="Basic and acidic residues" evidence="1">
    <location>
        <begin position="524"/>
        <end position="537"/>
    </location>
</feature>
<reference evidence="2" key="1">
    <citation type="journal article" date="2015" name="Insect Biochem. Mol. Biol.">
        <title>An insight into the sialome of the horse fly, Tabanus bromius.</title>
        <authorList>
            <person name="Ribeiro J.M."/>
            <person name="Kazimirova M."/>
            <person name="Takac P."/>
            <person name="Andersen J.F."/>
            <person name="Francischetti I.M."/>
        </authorList>
    </citation>
    <scope>NUCLEOTIDE SEQUENCE</scope>
</reference>
<feature type="compositionally biased region" description="Low complexity" evidence="1">
    <location>
        <begin position="1"/>
        <end position="19"/>
    </location>
</feature>
<evidence type="ECO:0000313" key="2">
    <source>
        <dbReference type="EMBL" id="JAI14673.1"/>
    </source>
</evidence>
<organism evidence="2">
    <name type="scientific">Tabanus bromius</name>
    <name type="common">Band-eyed brown horse fly</name>
    <dbReference type="NCBI Taxonomy" id="304241"/>
    <lineage>
        <taxon>Eukaryota</taxon>
        <taxon>Metazoa</taxon>
        <taxon>Ecdysozoa</taxon>
        <taxon>Arthropoda</taxon>
        <taxon>Hexapoda</taxon>
        <taxon>Insecta</taxon>
        <taxon>Pterygota</taxon>
        <taxon>Neoptera</taxon>
        <taxon>Endopterygota</taxon>
        <taxon>Diptera</taxon>
        <taxon>Brachycera</taxon>
        <taxon>Tabanomorpha</taxon>
        <taxon>Tabanoidea</taxon>
        <taxon>Tabanidae</taxon>
        <taxon>Tabanus</taxon>
    </lineage>
</organism>
<accession>A0A0K8TKL7</accession>
<feature type="compositionally biased region" description="Low complexity" evidence="1">
    <location>
        <begin position="54"/>
        <end position="67"/>
    </location>
</feature>
<dbReference type="PRINTS" id="PR01217">
    <property type="entry name" value="PRICHEXTENSN"/>
</dbReference>